<proteinExistence type="predicted"/>
<accession>A0AAW8WR00</accession>
<protein>
    <recommendedName>
        <fullName evidence="3">DUF5626 domain-containing protein</fullName>
    </recommendedName>
</protein>
<dbReference type="AlphaFoldDB" id="A0AAW8WR00"/>
<evidence type="ECO:0008006" key="3">
    <source>
        <dbReference type="Google" id="ProtNLM"/>
    </source>
</evidence>
<reference evidence="1" key="1">
    <citation type="submission" date="2023-08" db="EMBL/GenBank/DDBJ databases">
        <title>Lactobacillus from the Female Urinary Tract.</title>
        <authorList>
            <person name="Stegman N."/>
            <person name="Jackson B."/>
            <person name="Steiling M."/>
            <person name="Sedano C."/>
            <person name="Wolfe A."/>
            <person name="Putonti C."/>
        </authorList>
    </citation>
    <scope>NUCLEOTIDE SEQUENCE</scope>
    <source>
        <strain evidence="1">UMB5661</strain>
    </source>
</reference>
<dbReference type="EMBL" id="JAVTXN010000104">
    <property type="protein sequence ID" value="MDT9610636.1"/>
    <property type="molecule type" value="Genomic_DNA"/>
</dbReference>
<dbReference type="RefSeq" id="WP_218674562.1">
    <property type="nucleotide sequence ID" value="NZ_JAGSXU010000031.1"/>
</dbReference>
<evidence type="ECO:0000313" key="1">
    <source>
        <dbReference type="EMBL" id="MDT9610636.1"/>
    </source>
</evidence>
<gene>
    <name evidence="1" type="ORF">RON39_11130</name>
</gene>
<organism evidence="1 2">
    <name type="scientific">Lactobacillus crispatus</name>
    <dbReference type="NCBI Taxonomy" id="47770"/>
    <lineage>
        <taxon>Bacteria</taxon>
        <taxon>Bacillati</taxon>
        <taxon>Bacillota</taxon>
        <taxon>Bacilli</taxon>
        <taxon>Lactobacillales</taxon>
        <taxon>Lactobacillaceae</taxon>
        <taxon>Lactobacillus</taxon>
    </lineage>
</organism>
<evidence type="ECO:0000313" key="2">
    <source>
        <dbReference type="Proteomes" id="UP001253287"/>
    </source>
</evidence>
<comment type="caution">
    <text evidence="1">The sequence shown here is derived from an EMBL/GenBank/DDBJ whole genome shotgun (WGS) entry which is preliminary data.</text>
</comment>
<dbReference type="Proteomes" id="UP001253287">
    <property type="component" value="Unassembled WGS sequence"/>
</dbReference>
<sequence>MKRTLILLTSAIMSVSSITLINEKSYPTEVIATTTWKKGMPKRLIGNWRHRPDTLEIRKNSVYVMPDNGAAVSKTKRIISRRIKRNQYQYKVFWREGGSYTGKITIKHTKKGMYAVFEGTSYKKMRN</sequence>
<name>A0AAW8WR00_9LACO</name>